<organism evidence="3">
    <name type="scientific">human gut metagenome</name>
    <dbReference type="NCBI Taxonomy" id="408170"/>
    <lineage>
        <taxon>unclassified sequences</taxon>
        <taxon>metagenomes</taxon>
        <taxon>organismal metagenomes</taxon>
    </lineage>
</organism>
<accession>K1T1W7</accession>
<dbReference type="Pfam" id="PF08428">
    <property type="entry name" value="Rib"/>
    <property type="match status" value="1"/>
</dbReference>
<dbReference type="InterPro" id="IPR059115">
    <property type="entry name" value="Rib"/>
</dbReference>
<sequence>MPGGTTYRWKTAPNTSQAGNTTGIVSVTVPDREEAFEVTVPIEVFLADADKYTPQTTSIIKEYGTSTTEEEIIGAVTV</sequence>
<dbReference type="AlphaFoldDB" id="K1T1W7"/>
<feature type="region of interest" description="Disordered" evidence="1">
    <location>
        <begin position="1"/>
        <end position="23"/>
    </location>
</feature>
<dbReference type="InterPro" id="IPR012706">
    <property type="entry name" value="Rib_alpha_Esp_rpt"/>
</dbReference>
<reference evidence="3" key="1">
    <citation type="journal article" date="2013" name="Environ. Microbiol.">
        <title>Microbiota from the distal guts of lean and obese adolescents exhibit partial functional redundancy besides clear differences in community structure.</title>
        <authorList>
            <person name="Ferrer M."/>
            <person name="Ruiz A."/>
            <person name="Lanza F."/>
            <person name="Haange S.B."/>
            <person name="Oberbach A."/>
            <person name="Till H."/>
            <person name="Bargiela R."/>
            <person name="Campoy C."/>
            <person name="Segura M.T."/>
            <person name="Richter M."/>
            <person name="von Bergen M."/>
            <person name="Seifert J."/>
            <person name="Suarez A."/>
        </authorList>
    </citation>
    <scope>NUCLEOTIDE SEQUENCE</scope>
</reference>
<feature type="domain" description="Rib" evidence="2">
    <location>
        <begin position="1"/>
        <end position="44"/>
    </location>
</feature>
<name>K1T1W7_9ZZZZ</name>
<comment type="caution">
    <text evidence="3">The sequence shown here is derived from an EMBL/GenBank/DDBJ whole genome shotgun (WGS) entry which is preliminary data.</text>
</comment>
<proteinExistence type="predicted"/>
<gene>
    <name evidence="3" type="ORF">LEA_12252</name>
</gene>
<feature type="non-terminal residue" evidence="3">
    <location>
        <position position="78"/>
    </location>
</feature>
<evidence type="ECO:0000313" key="3">
    <source>
        <dbReference type="EMBL" id="EKC61639.1"/>
    </source>
</evidence>
<dbReference type="EMBL" id="AJWY01008288">
    <property type="protein sequence ID" value="EKC61639.1"/>
    <property type="molecule type" value="Genomic_DNA"/>
</dbReference>
<protein>
    <recommendedName>
        <fullName evidence="2">Rib domain-containing protein</fullName>
    </recommendedName>
</protein>
<evidence type="ECO:0000256" key="1">
    <source>
        <dbReference type="SAM" id="MobiDB-lite"/>
    </source>
</evidence>
<evidence type="ECO:0000259" key="2">
    <source>
        <dbReference type="Pfam" id="PF08428"/>
    </source>
</evidence>
<feature type="compositionally biased region" description="Polar residues" evidence="1">
    <location>
        <begin position="12"/>
        <end position="23"/>
    </location>
</feature>
<dbReference type="NCBIfam" id="TIGR02331">
    <property type="entry name" value="rib_alpha"/>
    <property type="match status" value="1"/>
</dbReference>